<sequence length="110" mass="13008">MGYYAHIPILIRFLFHLEYTKVTKITQHKVNEVPPVYYDIFFYRKAPNSYVWTPLFTSKHRELIGFFGGVQGSNPYLVYIMHCFYQLNSSRERSSLVLLNSSNFNLETSI</sequence>
<dbReference type="Gramene" id="rna31457">
    <property type="protein sequence ID" value="RHN56114.1"/>
    <property type="gene ID" value="gene31457"/>
</dbReference>
<reference evidence="1" key="1">
    <citation type="journal article" date="2018" name="Nat. Plants">
        <title>Whole-genome landscape of Medicago truncatula symbiotic genes.</title>
        <authorList>
            <person name="Pecrix Y."/>
            <person name="Gamas P."/>
            <person name="Carrere S."/>
        </authorList>
    </citation>
    <scope>NUCLEOTIDE SEQUENCE</scope>
    <source>
        <tissue evidence="1">Leaves</tissue>
    </source>
</reference>
<accession>A0A396HVX5</accession>
<dbReference type="EMBL" id="PSQE01000005">
    <property type="protein sequence ID" value="RHN56114.1"/>
    <property type="molecule type" value="Genomic_DNA"/>
</dbReference>
<protein>
    <submittedName>
        <fullName evidence="1">Uncharacterized protein</fullName>
    </submittedName>
</protein>
<evidence type="ECO:0000313" key="1">
    <source>
        <dbReference type="EMBL" id="RHN56114.1"/>
    </source>
</evidence>
<dbReference type="Proteomes" id="UP000265566">
    <property type="component" value="Chromosome 5"/>
</dbReference>
<gene>
    <name evidence="1" type="ORF">MtrunA17_Chr5g0425891</name>
</gene>
<organism evidence="1">
    <name type="scientific">Medicago truncatula</name>
    <name type="common">Barrel medic</name>
    <name type="synonym">Medicago tribuloides</name>
    <dbReference type="NCBI Taxonomy" id="3880"/>
    <lineage>
        <taxon>Eukaryota</taxon>
        <taxon>Viridiplantae</taxon>
        <taxon>Streptophyta</taxon>
        <taxon>Embryophyta</taxon>
        <taxon>Tracheophyta</taxon>
        <taxon>Spermatophyta</taxon>
        <taxon>Magnoliopsida</taxon>
        <taxon>eudicotyledons</taxon>
        <taxon>Gunneridae</taxon>
        <taxon>Pentapetalae</taxon>
        <taxon>rosids</taxon>
        <taxon>fabids</taxon>
        <taxon>Fabales</taxon>
        <taxon>Fabaceae</taxon>
        <taxon>Papilionoideae</taxon>
        <taxon>50 kb inversion clade</taxon>
        <taxon>NPAAA clade</taxon>
        <taxon>Hologalegina</taxon>
        <taxon>IRL clade</taxon>
        <taxon>Trifolieae</taxon>
        <taxon>Medicago</taxon>
    </lineage>
</organism>
<dbReference type="AlphaFoldDB" id="A0A396HVX5"/>
<proteinExistence type="predicted"/>
<comment type="caution">
    <text evidence="1">The sequence shown here is derived from an EMBL/GenBank/DDBJ whole genome shotgun (WGS) entry which is preliminary data.</text>
</comment>
<name>A0A396HVX5_MEDTR</name>